<sequence>MTAVLDRETSHLTHERPALGEVKGIPFTRLVRVELRKMTDTRAGRWMLIVMAAISLLVVTINLIWGSNADQTFGTFLGLTSFPLMILLPIVGIMAATAEWSQRTGLVTFTLEPRRGRVLAAKNVAGVLLGLGVIAAAFVAAALAQLLAVGLNGVDADWSMPWKVVLGFVVAMTVFVIQGLAFGFALLITPLAIVASILLPTIWSIVAGISERLNSIGAWLDPSRTVEPLMSGTMAGEQWAHLGTSSLVWIGIPMLIGAWRVLTREVK</sequence>
<feature type="transmembrane region" description="Helical" evidence="1">
    <location>
        <begin position="73"/>
        <end position="96"/>
    </location>
</feature>
<evidence type="ECO:0000313" key="2">
    <source>
        <dbReference type="EMBL" id="CCH72260.1"/>
    </source>
</evidence>
<comment type="caution">
    <text evidence="2">The sequence shown here is derived from an EMBL/GenBank/DDBJ whole genome shotgun (WGS) entry which is preliminary data.</text>
</comment>
<keyword evidence="1" id="KW-1133">Transmembrane helix</keyword>
<accession>W6JUR9</accession>
<feature type="transmembrane region" description="Helical" evidence="1">
    <location>
        <begin position="124"/>
        <end position="148"/>
    </location>
</feature>
<dbReference type="EMBL" id="CAJA01000056">
    <property type="protein sequence ID" value="CCH72260.1"/>
    <property type="molecule type" value="Genomic_DNA"/>
</dbReference>
<dbReference type="Proteomes" id="UP000035763">
    <property type="component" value="Unassembled WGS sequence"/>
</dbReference>
<feature type="transmembrane region" description="Helical" evidence="1">
    <location>
        <begin position="160"/>
        <end position="177"/>
    </location>
</feature>
<reference evidence="2 3" key="1">
    <citation type="journal article" date="2013" name="ISME J.">
        <title>A metabolic model for members of the genus Tetrasphaera involved in enhanced biological phosphorus removal.</title>
        <authorList>
            <person name="Kristiansen R."/>
            <person name="Nguyen H.T.T."/>
            <person name="Saunders A.M."/>
            <person name="Nielsen J.L."/>
            <person name="Wimmer R."/>
            <person name="Le V.Q."/>
            <person name="McIlroy S.J."/>
            <person name="Petrovski S."/>
            <person name="Seviour R.J."/>
            <person name="Calteau A."/>
            <person name="Nielsen K.L."/>
            <person name="Nielsen P.H."/>
        </authorList>
    </citation>
    <scope>NUCLEOTIDE SEQUENCE [LARGE SCALE GENOMIC DNA]</scope>
    <source>
        <strain evidence="2 3">Ben110</strain>
    </source>
</reference>
<keyword evidence="1" id="KW-0472">Membrane</keyword>
<name>W6JUR9_9MICO</name>
<feature type="transmembrane region" description="Helical" evidence="1">
    <location>
        <begin position="184"/>
        <end position="206"/>
    </location>
</feature>
<keyword evidence="3" id="KW-1185">Reference proteome</keyword>
<proteinExistence type="predicted"/>
<feature type="transmembrane region" description="Helical" evidence="1">
    <location>
        <begin position="239"/>
        <end position="262"/>
    </location>
</feature>
<organism evidence="2 3">
    <name type="scientific">Nostocoides australiense Ben110</name>
    <dbReference type="NCBI Taxonomy" id="1193182"/>
    <lineage>
        <taxon>Bacteria</taxon>
        <taxon>Bacillati</taxon>
        <taxon>Actinomycetota</taxon>
        <taxon>Actinomycetes</taxon>
        <taxon>Micrococcales</taxon>
        <taxon>Intrasporangiaceae</taxon>
        <taxon>Nostocoides</taxon>
    </lineage>
</organism>
<dbReference type="OrthoDB" id="3822725at2"/>
<dbReference type="AlphaFoldDB" id="W6JUR9"/>
<dbReference type="STRING" id="1193182.BN11_1490004"/>
<keyword evidence="1" id="KW-0812">Transmembrane</keyword>
<protein>
    <submittedName>
        <fullName evidence="2">Uncharacterized protein</fullName>
    </submittedName>
</protein>
<gene>
    <name evidence="2" type="ORF">BN11_1490004</name>
</gene>
<dbReference type="RefSeq" id="WP_053084067.1">
    <property type="nucleotide sequence ID" value="NZ_HG764815.1"/>
</dbReference>
<evidence type="ECO:0000313" key="3">
    <source>
        <dbReference type="Proteomes" id="UP000035763"/>
    </source>
</evidence>
<evidence type="ECO:0000256" key="1">
    <source>
        <dbReference type="SAM" id="Phobius"/>
    </source>
</evidence>
<feature type="transmembrane region" description="Helical" evidence="1">
    <location>
        <begin position="46"/>
        <end position="67"/>
    </location>
</feature>